<dbReference type="EMBL" id="JADBHS010000001">
    <property type="protein sequence ID" value="MBE2985560.1"/>
    <property type="molecule type" value="Genomic_DNA"/>
</dbReference>
<keyword evidence="1" id="KW-0175">Coiled coil</keyword>
<reference evidence="3 4" key="1">
    <citation type="submission" date="2020-10" db="EMBL/GenBank/DDBJ databases">
        <title>Campylobacter californiensis sp. nov. isolated from cattle and feral swine in California.</title>
        <authorList>
            <person name="Miller W.G."/>
        </authorList>
    </citation>
    <scope>NUCLEOTIDE SEQUENCE [LARGE SCALE GENOMIC DNA]</scope>
    <source>
        <strain evidence="3 4">RM12919</strain>
    </source>
</reference>
<accession>A0ABD4JFV1</accession>
<dbReference type="AlphaFoldDB" id="A0ABD4JFV1"/>
<sequence length="140" mass="15581">MIKFLIGNKLRLALVAGLLSIFIGQIIKIASLNNDISTLKKDKTTLEIKIEEQKNKIIAEKTKIALIASNLSECNVKINLQNERIKSVSLDNEALKKQIKKAKASAKARYENLKPPDTNASCEEKLNLALGVIKRLGKRE</sequence>
<evidence type="ECO:0000256" key="2">
    <source>
        <dbReference type="SAM" id="Phobius"/>
    </source>
</evidence>
<keyword evidence="2" id="KW-0472">Membrane</keyword>
<dbReference type="Proteomes" id="UP001318760">
    <property type="component" value="Unassembled WGS sequence"/>
</dbReference>
<organism evidence="3 4">
    <name type="scientific">Campylobacter californiensis</name>
    <dbReference type="NCBI Taxonomy" id="1032243"/>
    <lineage>
        <taxon>Bacteria</taxon>
        <taxon>Pseudomonadati</taxon>
        <taxon>Campylobacterota</taxon>
        <taxon>Epsilonproteobacteria</taxon>
        <taxon>Campylobacterales</taxon>
        <taxon>Campylobacteraceae</taxon>
        <taxon>Campylobacter</taxon>
    </lineage>
</organism>
<evidence type="ECO:0000313" key="3">
    <source>
        <dbReference type="EMBL" id="MBE2985560.1"/>
    </source>
</evidence>
<keyword evidence="2" id="KW-1133">Transmembrane helix</keyword>
<name>A0ABD4JFV1_9BACT</name>
<keyword evidence="2" id="KW-0812">Transmembrane</keyword>
<evidence type="ECO:0000313" key="4">
    <source>
        <dbReference type="Proteomes" id="UP001318760"/>
    </source>
</evidence>
<dbReference type="RefSeq" id="WP_170000356.1">
    <property type="nucleotide sequence ID" value="NZ_JADBHS010000001.1"/>
</dbReference>
<feature type="transmembrane region" description="Helical" evidence="2">
    <location>
        <begin position="12"/>
        <end position="31"/>
    </location>
</feature>
<feature type="coiled-coil region" evidence="1">
    <location>
        <begin position="29"/>
        <end position="105"/>
    </location>
</feature>
<proteinExistence type="predicted"/>
<evidence type="ECO:0000256" key="1">
    <source>
        <dbReference type="SAM" id="Coils"/>
    </source>
</evidence>
<protein>
    <submittedName>
        <fullName evidence="3">Uncharacterized protein</fullName>
    </submittedName>
</protein>
<comment type="caution">
    <text evidence="3">The sequence shown here is derived from an EMBL/GenBank/DDBJ whole genome shotgun (WGS) entry which is preliminary data.</text>
</comment>
<gene>
    <name evidence="3" type="ORF">CCAL12919_00225</name>
</gene>